<dbReference type="EMBL" id="BKAM01000005">
    <property type="protein sequence ID" value="GEP71883.1"/>
    <property type="molecule type" value="Genomic_DNA"/>
</dbReference>
<keyword evidence="8 11" id="KW-0472">Membrane</keyword>
<evidence type="ECO:0000313" key="13">
    <source>
        <dbReference type="EMBL" id="GEP71883.1"/>
    </source>
</evidence>
<dbReference type="RefSeq" id="WP_056982242.1">
    <property type="nucleotide sequence ID" value="NZ_BKAM01000005.1"/>
</dbReference>
<evidence type="ECO:0000256" key="5">
    <source>
        <dbReference type="ARBA" id="ARBA00022989"/>
    </source>
</evidence>
<dbReference type="PANTHER" id="PTHR10110">
    <property type="entry name" value="SODIUM/HYDROGEN EXCHANGER"/>
    <property type="match status" value="1"/>
</dbReference>
<dbReference type="InterPro" id="IPR006153">
    <property type="entry name" value="Cation/H_exchanger_TM"/>
</dbReference>
<comment type="subcellular location">
    <subcellularLocation>
        <location evidence="1">Cell membrane</location>
        <topology evidence="1">Multi-pass membrane protein</topology>
    </subcellularLocation>
</comment>
<evidence type="ECO:0000256" key="10">
    <source>
        <dbReference type="SAM" id="MobiDB-lite"/>
    </source>
</evidence>
<evidence type="ECO:0000313" key="14">
    <source>
        <dbReference type="Proteomes" id="UP000321569"/>
    </source>
</evidence>
<dbReference type="Proteomes" id="UP000321569">
    <property type="component" value="Unassembled WGS sequence"/>
</dbReference>
<keyword evidence="2" id="KW-0813">Transport</keyword>
<dbReference type="GO" id="GO:0015386">
    <property type="term" value="F:potassium:proton antiporter activity"/>
    <property type="evidence" value="ECO:0007669"/>
    <property type="project" value="TreeGrafter"/>
</dbReference>
<evidence type="ECO:0000256" key="6">
    <source>
        <dbReference type="ARBA" id="ARBA00023053"/>
    </source>
</evidence>
<feature type="domain" description="Cation/H+ exchanger transmembrane" evidence="12">
    <location>
        <begin position="12"/>
        <end position="406"/>
    </location>
</feature>
<reference evidence="13 14" key="1">
    <citation type="submission" date="2019-07" db="EMBL/GenBank/DDBJ databases">
        <title>Whole genome shotgun sequence of Lactobacillus rapi NBRC 109618.</title>
        <authorList>
            <person name="Hosoyama A."/>
            <person name="Uohara A."/>
            <person name="Ohji S."/>
            <person name="Ichikawa N."/>
        </authorList>
    </citation>
    <scope>NUCLEOTIDE SEQUENCE [LARGE SCALE GENOMIC DNA]</scope>
    <source>
        <strain evidence="13 14">NBRC 109618</strain>
    </source>
</reference>
<organism evidence="13 14">
    <name type="scientific">Lentilactobacillus rapi</name>
    <dbReference type="NCBI Taxonomy" id="481723"/>
    <lineage>
        <taxon>Bacteria</taxon>
        <taxon>Bacillati</taxon>
        <taxon>Bacillota</taxon>
        <taxon>Bacilli</taxon>
        <taxon>Lactobacillales</taxon>
        <taxon>Lactobacillaceae</taxon>
        <taxon>Lentilactobacillus</taxon>
    </lineage>
</organism>
<feature type="transmembrane region" description="Helical" evidence="11">
    <location>
        <begin position="306"/>
        <end position="329"/>
    </location>
</feature>
<dbReference type="Pfam" id="PF00999">
    <property type="entry name" value="Na_H_Exchanger"/>
    <property type="match status" value="1"/>
</dbReference>
<evidence type="ECO:0000256" key="1">
    <source>
        <dbReference type="ARBA" id="ARBA00004651"/>
    </source>
</evidence>
<feature type="transmembrane region" description="Helical" evidence="11">
    <location>
        <begin position="228"/>
        <end position="254"/>
    </location>
</feature>
<protein>
    <submittedName>
        <fullName evidence="13">Na+/H+ antiporter</fullName>
    </submittedName>
</protein>
<comment type="caution">
    <text evidence="13">The sequence shown here is derived from an EMBL/GenBank/DDBJ whole genome shotgun (WGS) entry which is preliminary data.</text>
</comment>
<dbReference type="OrthoDB" id="9809206at2"/>
<feature type="region of interest" description="Disordered" evidence="10">
    <location>
        <begin position="528"/>
        <end position="556"/>
    </location>
</feature>
<dbReference type="GO" id="GO:0051453">
    <property type="term" value="P:regulation of intracellular pH"/>
    <property type="evidence" value="ECO:0007669"/>
    <property type="project" value="TreeGrafter"/>
</dbReference>
<evidence type="ECO:0000256" key="4">
    <source>
        <dbReference type="ARBA" id="ARBA00022692"/>
    </source>
</evidence>
<dbReference type="GO" id="GO:0015385">
    <property type="term" value="F:sodium:proton antiporter activity"/>
    <property type="evidence" value="ECO:0007669"/>
    <property type="project" value="InterPro"/>
</dbReference>
<evidence type="ECO:0000256" key="8">
    <source>
        <dbReference type="ARBA" id="ARBA00023136"/>
    </source>
</evidence>
<name>A0A512PL38_9LACO</name>
<dbReference type="GO" id="GO:0005886">
    <property type="term" value="C:plasma membrane"/>
    <property type="evidence" value="ECO:0007669"/>
    <property type="project" value="UniProtKB-SubCell"/>
</dbReference>
<dbReference type="AlphaFoldDB" id="A0A512PL38"/>
<feature type="transmembrane region" description="Helical" evidence="11">
    <location>
        <begin position="183"/>
        <end position="202"/>
    </location>
</feature>
<evidence type="ECO:0000256" key="11">
    <source>
        <dbReference type="SAM" id="Phobius"/>
    </source>
</evidence>
<dbReference type="Gene3D" id="6.10.140.1330">
    <property type="match status" value="1"/>
</dbReference>
<feature type="transmembrane region" description="Helical" evidence="11">
    <location>
        <begin position="349"/>
        <end position="371"/>
    </location>
</feature>
<proteinExistence type="predicted"/>
<gene>
    <name evidence="13" type="primary">nhaP2</name>
    <name evidence="13" type="ORF">LRA02_07510</name>
</gene>
<keyword evidence="9" id="KW-0739">Sodium transport</keyword>
<feature type="transmembrane region" description="Helical" evidence="11">
    <location>
        <begin position="6"/>
        <end position="24"/>
    </location>
</feature>
<accession>A0A512PL38</accession>
<dbReference type="GO" id="GO:0098719">
    <property type="term" value="P:sodium ion import across plasma membrane"/>
    <property type="evidence" value="ECO:0007669"/>
    <property type="project" value="TreeGrafter"/>
</dbReference>
<dbReference type="PANTHER" id="PTHR10110:SF86">
    <property type="entry name" value="SODIUM_HYDROGEN EXCHANGER 7"/>
    <property type="match status" value="1"/>
</dbReference>
<keyword evidence="7" id="KW-0406">Ion transport</keyword>
<dbReference type="InterPro" id="IPR018422">
    <property type="entry name" value="Cation/H_exchanger_CPA1"/>
</dbReference>
<feature type="transmembrane region" description="Helical" evidence="11">
    <location>
        <begin position="383"/>
        <end position="406"/>
    </location>
</feature>
<dbReference type="STRING" id="1423795.FD12_GL002371"/>
<keyword evidence="4 11" id="KW-0812">Transmembrane</keyword>
<feature type="compositionally biased region" description="Basic residues" evidence="10">
    <location>
        <begin position="528"/>
        <end position="540"/>
    </location>
</feature>
<evidence type="ECO:0000256" key="2">
    <source>
        <dbReference type="ARBA" id="ARBA00022448"/>
    </source>
</evidence>
<keyword evidence="6" id="KW-0915">Sodium</keyword>
<keyword evidence="5 11" id="KW-1133">Transmembrane helix</keyword>
<evidence type="ECO:0000256" key="9">
    <source>
        <dbReference type="ARBA" id="ARBA00023201"/>
    </source>
</evidence>
<feature type="transmembrane region" description="Helical" evidence="11">
    <location>
        <begin position="81"/>
        <end position="103"/>
    </location>
</feature>
<feature type="transmembrane region" description="Helical" evidence="11">
    <location>
        <begin position="151"/>
        <end position="171"/>
    </location>
</feature>
<sequence length="670" mass="74524">MEAFYSVALLIVSAIISNMIYPIFPKIPLTFYQIGCGLILSLLPIFHDFSLFPEIFMLGIIAPLMFNDGQNTDSNQFRQSIGHIFSMAVYLAVITAVVIGGAAHFLMPTIPLALCFALAAIVTPTDSVALKSITQNVEVPSNVHGILESESLFNDASGIVIFNLAVAAFLTGDFSFTEGLTKFVISFFGGILVGLFAGLLFVKLRTFLVNQSMDTTSVIVPFSLMTPFAIYLISEILGCSGILAVVSAGIMHGINQSQLKLTSTNVRLVTNATWQIAANLLNGIVFVLLGVTLPTVIAQIMPYSDILILELGLFGAGIYLLMVIIRFLWVKFNLVQTHHHQDATLKEALLTAIGGVHGTITLSMALSLPFTAFGKSFPYRSQLIFVATIVILLSLLVPTIILPALLPQKKDQDQGTFKKYQGEMVAYAISKVKSDGTISLVDRNYIIDMLNSQKNNRATNRTEIRDIMTHAREIEAQVVVDALNEGKISQQFANIFSRRMVSASSRGSGFWTRIKYLIRLQTHRFKKRKVTKKEVKRRGRQSNAQSQEGRGSEKFNQLVEKGKQIRQMSLLIEEMAFEKVNDYLDSIETAHNTASVNFVRNGYNFRHLRFDNSDEANGRRESLLIQAFQYEYTYVADAFRTEKISRNISDQLNQSISTDQMVFMQDNGQS</sequence>
<keyword evidence="3" id="KW-1003">Cell membrane</keyword>
<feature type="transmembrane region" description="Helical" evidence="11">
    <location>
        <begin position="52"/>
        <end position="69"/>
    </location>
</feature>
<evidence type="ECO:0000259" key="12">
    <source>
        <dbReference type="Pfam" id="PF00999"/>
    </source>
</evidence>
<evidence type="ECO:0000256" key="3">
    <source>
        <dbReference type="ARBA" id="ARBA00022475"/>
    </source>
</evidence>
<evidence type="ECO:0000256" key="7">
    <source>
        <dbReference type="ARBA" id="ARBA00023065"/>
    </source>
</evidence>
<feature type="transmembrane region" description="Helical" evidence="11">
    <location>
        <begin position="274"/>
        <end position="294"/>
    </location>
</feature>